<comment type="caution">
    <text evidence="8">The sequence shown here is derived from an EMBL/GenBank/DDBJ whole genome shotgun (WGS) entry which is preliminary data.</text>
</comment>
<evidence type="ECO:0000256" key="5">
    <source>
        <dbReference type="ARBA" id="ARBA00023163"/>
    </source>
</evidence>
<feature type="domain" description="JmjC" evidence="7">
    <location>
        <begin position="742"/>
        <end position="900"/>
    </location>
</feature>
<keyword evidence="4" id="KW-0805">Transcription regulation</keyword>
<dbReference type="SUPFAM" id="SSF51197">
    <property type="entry name" value="Clavaminate synthase-like"/>
    <property type="match status" value="1"/>
</dbReference>
<accession>A0A6A5FWL1</accession>
<dbReference type="InterPro" id="IPR050690">
    <property type="entry name" value="JHDM1_Histone_Demethylase"/>
</dbReference>
<keyword evidence="1" id="KW-0479">Metal-binding</keyword>
<dbReference type="SMART" id="SM00558">
    <property type="entry name" value="JmjC"/>
    <property type="match status" value="1"/>
</dbReference>
<evidence type="ECO:0000256" key="6">
    <source>
        <dbReference type="SAM" id="MobiDB-lite"/>
    </source>
</evidence>
<reference evidence="8 9" key="1">
    <citation type="submission" date="2019-12" db="EMBL/GenBank/DDBJ databases">
        <title>Chromosome-level assembly of the Caenorhabditis remanei genome.</title>
        <authorList>
            <person name="Teterina A.A."/>
            <person name="Willis J.H."/>
            <person name="Phillips P.C."/>
        </authorList>
    </citation>
    <scope>NUCLEOTIDE SEQUENCE [LARGE SCALE GENOMIC DNA]</scope>
    <source>
        <strain evidence="8 9">PX506</strain>
        <tissue evidence="8">Whole organism</tissue>
    </source>
</reference>
<keyword evidence="2" id="KW-0560">Oxidoreductase</keyword>
<dbReference type="GO" id="GO:0016491">
    <property type="term" value="F:oxidoreductase activity"/>
    <property type="evidence" value="ECO:0007669"/>
    <property type="project" value="UniProtKB-KW"/>
</dbReference>
<dbReference type="GO" id="GO:0046872">
    <property type="term" value="F:metal ion binding"/>
    <property type="evidence" value="ECO:0007669"/>
    <property type="project" value="UniProtKB-KW"/>
</dbReference>
<keyword evidence="5" id="KW-0804">Transcription</keyword>
<feature type="compositionally biased region" description="Basic and acidic residues" evidence="6">
    <location>
        <begin position="970"/>
        <end position="988"/>
    </location>
</feature>
<sequence>MAKPIDQAVEYPFEYGNISITTVNALVHSLKNNAEFATNTSIVLNERVKASTLPLMLSKGTNRMNDVWLRITNETEHIPLCENGNVEDIIRHVAELKGTISNRENCVNFFIWKTLPDKKTIPLEHGVLEDMCLCFNTLLCKAKTFDDMLKERQPENSNLVIANFNNMEEESFDSLKKFLSLLQSTCINQVTKVELFRTEVEERCKSEEVKKIVLAIAAKWKLIEGNVTALSNMIDKNIDIKSVVEEVNSIQKLAGMNSVNYLVKKNDRSNVSEESIVVEALGRPIAAVFMKIDVFKRTLQNVSRNESHTIEELWLPEKIKEVLYLQKNIELVGLSSVCDYFPEANEQSRSKKAKVIIKLLKEQCEKIQSAAQNFSGREKQTEENVETTMTEILEYVQDPVLNYFMKMKLGLNEVERKVVDSLLKFYGEIEKDAIKIESIVKKIKTNRKNAVLSKECEIDHERVSLSQKEQMNDNTTKASNHMTLKPAISQSVRRSVEPLSTTEDNLEETEQMEEERVESEQLIKFNDTFDECMENEKITSIHNKLIEKESAEPTPLPVAAQSQAADAESSTSENVSSESKCMLWPRNDIGSEEFMKHFKLCEKQSFDKTTNRRFEYVANGEKFMEEMAKDDVLHNPFLIENANGLGMTIANNLNFDTLEDQLKPSNGQPLPNVDVINTYKRSTEPMTVEQLLEEFKKPNAERSACYNCLSFETSNIDSRFCKEFKLPKYVVKKSLVHNLRNILNEKINQLLEQPGNSEEIVQKRKAEVKRLVKQRDNMPNYHLYVMLTMAGSFTEPHIDYSATSLYFYVAKGQKIFYFAPPTKENLVFFRDYEKYEMTEWIGKPLFNQWQRVVINEGGIAVVPAGYIHFVYTPLDSIAIGGSYLTEDSFELQFQRSKQEESWVKKNPKFKNIIYQGFRDVMFCYMEHILIPKLESGAELQETVDMFCKEMNDRQSTAGFSKKDRQKLLDELAKYKSEPASKKRNHPESSEDGEPADQKKRVEEERN</sequence>
<feature type="compositionally biased region" description="Polar residues" evidence="6">
    <location>
        <begin position="490"/>
        <end position="502"/>
    </location>
</feature>
<keyword evidence="3" id="KW-0408">Iron</keyword>
<evidence type="ECO:0000256" key="1">
    <source>
        <dbReference type="ARBA" id="ARBA00022723"/>
    </source>
</evidence>
<feature type="compositionally biased region" description="Acidic residues" evidence="6">
    <location>
        <begin position="504"/>
        <end position="517"/>
    </location>
</feature>
<evidence type="ECO:0000256" key="2">
    <source>
        <dbReference type="ARBA" id="ARBA00023002"/>
    </source>
</evidence>
<dbReference type="PROSITE" id="PS51184">
    <property type="entry name" value="JMJC"/>
    <property type="match status" value="1"/>
</dbReference>
<dbReference type="Gene3D" id="2.60.120.650">
    <property type="entry name" value="Cupin"/>
    <property type="match status" value="1"/>
</dbReference>
<organism evidence="8 9">
    <name type="scientific">Caenorhabditis remanei</name>
    <name type="common">Caenorhabditis vulgaris</name>
    <dbReference type="NCBI Taxonomy" id="31234"/>
    <lineage>
        <taxon>Eukaryota</taxon>
        <taxon>Metazoa</taxon>
        <taxon>Ecdysozoa</taxon>
        <taxon>Nematoda</taxon>
        <taxon>Chromadorea</taxon>
        <taxon>Rhabditida</taxon>
        <taxon>Rhabditina</taxon>
        <taxon>Rhabditomorpha</taxon>
        <taxon>Rhabditoidea</taxon>
        <taxon>Rhabditidae</taxon>
        <taxon>Peloderinae</taxon>
        <taxon>Caenorhabditis</taxon>
    </lineage>
</organism>
<dbReference type="CTD" id="9797897"/>
<protein>
    <recommendedName>
        <fullName evidence="7">JmjC domain-containing protein</fullName>
    </recommendedName>
</protein>
<evidence type="ECO:0000313" key="8">
    <source>
        <dbReference type="EMBL" id="KAF1747028.1"/>
    </source>
</evidence>
<dbReference type="RefSeq" id="XP_003102628.2">
    <property type="nucleotide sequence ID" value="XM_003102580.2"/>
</dbReference>
<gene>
    <name evidence="8" type="ORF">GCK72_023486</name>
</gene>
<dbReference type="GeneID" id="9797897"/>
<evidence type="ECO:0000256" key="3">
    <source>
        <dbReference type="ARBA" id="ARBA00023004"/>
    </source>
</evidence>
<dbReference type="Proteomes" id="UP000483820">
    <property type="component" value="Chromosome X"/>
</dbReference>
<dbReference type="PANTHER" id="PTHR23123">
    <property type="entry name" value="PHD/F-BOX CONTAINING PROTEIN"/>
    <property type="match status" value="1"/>
</dbReference>
<evidence type="ECO:0000259" key="7">
    <source>
        <dbReference type="PROSITE" id="PS51184"/>
    </source>
</evidence>
<dbReference type="KEGG" id="crq:GCK72_023486"/>
<evidence type="ECO:0000256" key="4">
    <source>
        <dbReference type="ARBA" id="ARBA00023015"/>
    </source>
</evidence>
<proteinExistence type="predicted"/>
<dbReference type="InterPro" id="IPR003347">
    <property type="entry name" value="JmjC_dom"/>
</dbReference>
<dbReference type="EMBL" id="WUAV01000006">
    <property type="protein sequence ID" value="KAF1747028.1"/>
    <property type="molecule type" value="Genomic_DNA"/>
</dbReference>
<feature type="region of interest" description="Disordered" evidence="6">
    <location>
        <begin position="970"/>
        <end position="1006"/>
    </location>
</feature>
<dbReference type="AlphaFoldDB" id="A0A6A5FWL1"/>
<feature type="compositionally biased region" description="Basic and acidic residues" evidence="6">
    <location>
        <begin position="995"/>
        <end position="1006"/>
    </location>
</feature>
<name>A0A6A5FWL1_CAERE</name>
<feature type="compositionally biased region" description="Low complexity" evidence="6">
    <location>
        <begin position="559"/>
        <end position="578"/>
    </location>
</feature>
<feature type="region of interest" description="Disordered" evidence="6">
    <location>
        <begin position="552"/>
        <end position="578"/>
    </location>
</feature>
<feature type="region of interest" description="Disordered" evidence="6">
    <location>
        <begin position="490"/>
        <end position="518"/>
    </location>
</feature>
<evidence type="ECO:0000313" key="9">
    <source>
        <dbReference type="Proteomes" id="UP000483820"/>
    </source>
</evidence>